<dbReference type="InterPro" id="IPR050951">
    <property type="entry name" value="Retrovirus_Pol_polyprotein"/>
</dbReference>
<dbReference type="EMBL" id="JAVRJZ010000009">
    <property type="protein sequence ID" value="KAK2718643.1"/>
    <property type="molecule type" value="Genomic_DNA"/>
</dbReference>
<evidence type="ECO:0000313" key="2">
    <source>
        <dbReference type="Proteomes" id="UP001187531"/>
    </source>
</evidence>
<dbReference type="PANTHER" id="PTHR37984">
    <property type="entry name" value="PROTEIN CBG26694"/>
    <property type="match status" value="1"/>
</dbReference>
<dbReference type="AlphaFoldDB" id="A0AA88HWZ0"/>
<protein>
    <submittedName>
        <fullName evidence="1">Uncharacterized protein</fullName>
    </submittedName>
</protein>
<sequence length="125" mass="14546">MIQIQPYNLTVRYSPGSDIPLPDTLSRLHLFDTDEMLQADIEVFVHTIINRLPISHPKLQEIKDKTKSDVHLKQLKTTLKEGRTSLRNRRHPEIRLYRNIMHELSAFDGMLLKGPQIIIPVCLLK</sequence>
<name>A0AA88HWZ0_ARTSF</name>
<organism evidence="1 2">
    <name type="scientific">Artemia franciscana</name>
    <name type="common">Brine shrimp</name>
    <name type="synonym">Artemia sanfranciscana</name>
    <dbReference type="NCBI Taxonomy" id="6661"/>
    <lineage>
        <taxon>Eukaryota</taxon>
        <taxon>Metazoa</taxon>
        <taxon>Ecdysozoa</taxon>
        <taxon>Arthropoda</taxon>
        <taxon>Crustacea</taxon>
        <taxon>Branchiopoda</taxon>
        <taxon>Anostraca</taxon>
        <taxon>Artemiidae</taxon>
        <taxon>Artemia</taxon>
    </lineage>
</organism>
<dbReference type="PANTHER" id="PTHR37984:SF7">
    <property type="entry name" value="INTEGRASE CATALYTIC DOMAIN-CONTAINING PROTEIN"/>
    <property type="match status" value="1"/>
</dbReference>
<dbReference type="Proteomes" id="UP001187531">
    <property type="component" value="Unassembled WGS sequence"/>
</dbReference>
<gene>
    <name evidence="1" type="ORF">QYM36_005849</name>
</gene>
<reference evidence="1" key="1">
    <citation type="submission" date="2023-07" db="EMBL/GenBank/DDBJ databases">
        <title>Chromosome-level genome assembly of Artemia franciscana.</title>
        <authorList>
            <person name="Jo E."/>
        </authorList>
    </citation>
    <scope>NUCLEOTIDE SEQUENCE</scope>
    <source>
        <tissue evidence="1">Whole body</tissue>
    </source>
</reference>
<comment type="caution">
    <text evidence="1">The sequence shown here is derived from an EMBL/GenBank/DDBJ whole genome shotgun (WGS) entry which is preliminary data.</text>
</comment>
<evidence type="ECO:0000313" key="1">
    <source>
        <dbReference type="EMBL" id="KAK2718643.1"/>
    </source>
</evidence>
<keyword evidence="2" id="KW-1185">Reference proteome</keyword>
<accession>A0AA88HWZ0</accession>
<proteinExistence type="predicted"/>